<evidence type="ECO:0000313" key="2">
    <source>
        <dbReference type="EMBL" id="RIH81404.1"/>
    </source>
</evidence>
<organism evidence="2 3">
    <name type="scientific">Calidithermus terrae</name>
    <dbReference type="NCBI Taxonomy" id="1408545"/>
    <lineage>
        <taxon>Bacteria</taxon>
        <taxon>Thermotogati</taxon>
        <taxon>Deinococcota</taxon>
        <taxon>Deinococci</taxon>
        <taxon>Thermales</taxon>
        <taxon>Thermaceae</taxon>
        <taxon>Calidithermus</taxon>
    </lineage>
</organism>
<dbReference type="EMBL" id="QXDL01000177">
    <property type="protein sequence ID" value="RIH81404.1"/>
    <property type="molecule type" value="Genomic_DNA"/>
</dbReference>
<evidence type="ECO:0000256" key="1">
    <source>
        <dbReference type="SAM" id="SignalP"/>
    </source>
</evidence>
<dbReference type="Proteomes" id="UP000265715">
    <property type="component" value="Unassembled WGS sequence"/>
</dbReference>
<feature type="chain" id="PRO_5017404911" description="DUF4830 domain-containing protein" evidence="1">
    <location>
        <begin position="24"/>
        <end position="140"/>
    </location>
</feature>
<gene>
    <name evidence="2" type="ORF">Mterra_03192</name>
</gene>
<evidence type="ECO:0000313" key="3">
    <source>
        <dbReference type="Proteomes" id="UP000265715"/>
    </source>
</evidence>
<reference evidence="2 3" key="1">
    <citation type="submission" date="2018-08" db="EMBL/GenBank/DDBJ databases">
        <title>Meiothermus terrae DSM 26712 genome sequencing project.</title>
        <authorList>
            <person name="Da Costa M.S."/>
            <person name="Albuquerque L."/>
            <person name="Raposo P."/>
            <person name="Froufe H.J.C."/>
            <person name="Barroso C.S."/>
            <person name="Egas C."/>
        </authorList>
    </citation>
    <scope>NUCLEOTIDE SEQUENCE [LARGE SCALE GENOMIC DNA]</scope>
    <source>
        <strain evidence="2 3">DSM 26712</strain>
    </source>
</reference>
<evidence type="ECO:0008006" key="4">
    <source>
        <dbReference type="Google" id="ProtNLM"/>
    </source>
</evidence>
<name>A0A399E9J8_9DEIN</name>
<dbReference type="AlphaFoldDB" id="A0A399E9J8"/>
<comment type="caution">
    <text evidence="2">The sequence shown here is derived from an EMBL/GenBank/DDBJ whole genome shotgun (WGS) entry which is preliminary data.</text>
</comment>
<feature type="signal peptide" evidence="1">
    <location>
        <begin position="1"/>
        <end position="23"/>
    </location>
</feature>
<keyword evidence="1" id="KW-0732">Signal</keyword>
<sequence length="140" mass="15408">MTENRVRKLLLSLAALLLVSALAQSASRVLGQPLPVEGATAVKTFDERVLRAFAVTEGKRCQTFEGWSFKQATQEEYRKLVDGFNEALKKAGWKVEPKGQVAQGESTVEAYKLTGGKGELVIGYWLLAKGASQLYWCRLG</sequence>
<accession>A0A399E9J8</accession>
<keyword evidence="3" id="KW-1185">Reference proteome</keyword>
<protein>
    <recommendedName>
        <fullName evidence="4">DUF4830 domain-containing protein</fullName>
    </recommendedName>
</protein>
<proteinExistence type="predicted"/>